<dbReference type="Proteomes" id="UP000273307">
    <property type="component" value="Unassembled WGS sequence"/>
</dbReference>
<dbReference type="EMBL" id="UPHP01000132">
    <property type="protein sequence ID" value="VBA43233.1"/>
    <property type="molecule type" value="Genomic_DNA"/>
</dbReference>
<gene>
    <name evidence="1" type="ORF">LAUMK136_04992</name>
</gene>
<protein>
    <submittedName>
        <fullName evidence="1">Uncharacterized protein</fullName>
    </submittedName>
</protein>
<sequence length="56" mass="6439">MCHAVGCRTCGKVTWAGCGAHVDQVRALVPEEQWCAGHPRESLRRLWHPRRTWQSQ</sequence>
<organism evidence="1 2">
    <name type="scientific">Mycobacterium attenuatum</name>
    <dbReference type="NCBI Taxonomy" id="2341086"/>
    <lineage>
        <taxon>Bacteria</taxon>
        <taxon>Bacillati</taxon>
        <taxon>Actinomycetota</taxon>
        <taxon>Actinomycetes</taxon>
        <taxon>Mycobacteriales</taxon>
        <taxon>Mycobacteriaceae</taxon>
        <taxon>Mycobacterium</taxon>
    </lineage>
</organism>
<evidence type="ECO:0000313" key="2">
    <source>
        <dbReference type="Proteomes" id="UP000273307"/>
    </source>
</evidence>
<dbReference type="AlphaFoldDB" id="A0A498QEJ5"/>
<dbReference type="PANTHER" id="PTHR34724">
    <property type="entry name" value="OS12G0596101 PROTEIN"/>
    <property type="match status" value="1"/>
</dbReference>
<accession>A0A498QEJ5</accession>
<keyword evidence="2" id="KW-1185">Reference proteome</keyword>
<name>A0A498QEJ5_9MYCO</name>
<proteinExistence type="predicted"/>
<evidence type="ECO:0000313" key="1">
    <source>
        <dbReference type="EMBL" id="VBA43233.1"/>
    </source>
</evidence>
<dbReference type="PANTHER" id="PTHR34724:SF4">
    <property type="entry name" value="EXPRESSED PROTEIN"/>
    <property type="match status" value="1"/>
</dbReference>
<reference evidence="1 2" key="1">
    <citation type="submission" date="2018-09" db="EMBL/GenBank/DDBJ databases">
        <authorList>
            <person name="Tagini F."/>
        </authorList>
    </citation>
    <scope>NUCLEOTIDE SEQUENCE [LARGE SCALE GENOMIC DNA]</scope>
    <source>
        <strain evidence="1 2">MK136</strain>
    </source>
</reference>